<reference evidence="1" key="1">
    <citation type="submission" date="2022-10" db="EMBL/GenBank/DDBJ databases">
        <title>The complete genomes of actinobacterial strains from the NBC collection.</title>
        <authorList>
            <person name="Joergensen T.S."/>
            <person name="Alvarez Arevalo M."/>
            <person name="Sterndorff E.B."/>
            <person name="Faurdal D."/>
            <person name="Vuksanovic O."/>
            <person name="Mourched A.-S."/>
            <person name="Charusanti P."/>
            <person name="Shaw S."/>
            <person name="Blin K."/>
            <person name="Weber T."/>
        </authorList>
    </citation>
    <scope>NUCLEOTIDE SEQUENCE</scope>
    <source>
        <strain evidence="1">NBC_00303</strain>
    </source>
</reference>
<organism evidence="1 2">
    <name type="scientific">Streptomyces erythrochromogenes</name>
    <dbReference type="NCBI Taxonomy" id="285574"/>
    <lineage>
        <taxon>Bacteria</taxon>
        <taxon>Bacillati</taxon>
        <taxon>Actinomycetota</taxon>
        <taxon>Actinomycetes</taxon>
        <taxon>Kitasatosporales</taxon>
        <taxon>Streptomycetaceae</taxon>
        <taxon>Streptomyces</taxon>
    </lineage>
</organism>
<keyword evidence="2" id="KW-1185">Reference proteome</keyword>
<protein>
    <submittedName>
        <fullName evidence="1">Uncharacterized protein</fullName>
    </submittedName>
</protein>
<gene>
    <name evidence="1" type="ORF">OHA91_22775</name>
</gene>
<dbReference type="Proteomes" id="UP001432312">
    <property type="component" value="Chromosome"/>
</dbReference>
<dbReference type="GeneID" id="95498922"/>
<dbReference type="EMBL" id="CP108036">
    <property type="protein sequence ID" value="WUN81091.1"/>
    <property type="molecule type" value="Genomic_DNA"/>
</dbReference>
<accession>A0ABZ1QEI7</accession>
<evidence type="ECO:0000313" key="1">
    <source>
        <dbReference type="EMBL" id="WUN81091.1"/>
    </source>
</evidence>
<evidence type="ECO:0000313" key="2">
    <source>
        <dbReference type="Proteomes" id="UP001432312"/>
    </source>
</evidence>
<dbReference type="RefSeq" id="WP_328739876.1">
    <property type="nucleotide sequence ID" value="NZ_CP108036.1"/>
</dbReference>
<proteinExistence type="predicted"/>
<sequence length="153" mass="16258">MQTSRVPAAVDAFLELLRAADGLANVRILDGPPTTNLADDWLSVGWQPGGDGAVTLTQAFAGAGARQRDEDFSIHCYAESRAGGTDLGARRRRVFEIVGEVETILRASNDRPEAPTLNGTVLWAHLTAGDLVQVQAEGALAGLDFTLSCRARI</sequence>
<name>A0ABZ1QEI7_9ACTN</name>